<gene>
    <name evidence="3" type="ORF">GTP69_25575</name>
</gene>
<dbReference type="PANTHER" id="PTHR43300:SF7">
    <property type="entry name" value="UDP-N-ACETYLBACILLOSAMINE N-ACETYLTRANSFERASE"/>
    <property type="match status" value="1"/>
</dbReference>
<dbReference type="EMBL" id="WWCT01000026">
    <property type="protein sequence ID" value="MYN29781.1"/>
    <property type="molecule type" value="Genomic_DNA"/>
</dbReference>
<sequence>MMDVVIFGAGGLGREICDTLDAINAGAARFTLRGFIDEVKAPGSLVNGVPVLGGAEALAGLAGQVGIILGIAAPAARQRLHQQYRGRFAFPNVLHPSALVSAHAGLGEAILVQAYCIVAANAALGDGVMMNAHSGVGHDAQVAPYCAIMSYCDLAGNVQLGELSFVGTGAKVIPSTVVGAESYLCAGAVVFKSVGEKSKLMGNPAKIIG</sequence>
<proteinExistence type="inferred from homology"/>
<evidence type="ECO:0000313" key="4">
    <source>
        <dbReference type="Proteomes" id="UP000642144"/>
    </source>
</evidence>
<dbReference type="Gene3D" id="3.40.50.20">
    <property type="match status" value="1"/>
</dbReference>
<dbReference type="InterPro" id="IPR050179">
    <property type="entry name" value="Trans_hexapeptide_repeat"/>
</dbReference>
<protein>
    <recommendedName>
        <fullName evidence="2">PglD N-terminal domain-containing protein</fullName>
    </recommendedName>
</protein>
<evidence type="ECO:0000259" key="2">
    <source>
        <dbReference type="Pfam" id="PF17836"/>
    </source>
</evidence>
<comment type="similarity">
    <text evidence="1">Belongs to the transferase hexapeptide repeat family.</text>
</comment>
<dbReference type="RefSeq" id="WP_161057517.1">
    <property type="nucleotide sequence ID" value="NZ_WWCT01000026.1"/>
</dbReference>
<dbReference type="InterPro" id="IPR041561">
    <property type="entry name" value="PglD_N"/>
</dbReference>
<keyword evidence="4" id="KW-1185">Reference proteome</keyword>
<dbReference type="SUPFAM" id="SSF51161">
    <property type="entry name" value="Trimeric LpxA-like enzymes"/>
    <property type="match status" value="1"/>
</dbReference>
<feature type="domain" description="PglD N-terminal" evidence="2">
    <location>
        <begin position="4"/>
        <end position="83"/>
    </location>
</feature>
<comment type="caution">
    <text evidence="3">The sequence shown here is derived from an EMBL/GenBank/DDBJ whole genome shotgun (WGS) entry which is preliminary data.</text>
</comment>
<dbReference type="Gene3D" id="2.160.10.10">
    <property type="entry name" value="Hexapeptide repeat proteins"/>
    <property type="match status" value="1"/>
</dbReference>
<dbReference type="PANTHER" id="PTHR43300">
    <property type="entry name" value="ACETYLTRANSFERASE"/>
    <property type="match status" value="1"/>
</dbReference>
<evidence type="ECO:0000256" key="1">
    <source>
        <dbReference type="ARBA" id="ARBA00007274"/>
    </source>
</evidence>
<reference evidence="3 4" key="1">
    <citation type="submission" date="2019-12" db="EMBL/GenBank/DDBJ databases">
        <title>Novel species isolated from a subtropical stream in China.</title>
        <authorList>
            <person name="Lu H."/>
        </authorList>
    </citation>
    <scope>NUCLEOTIDE SEQUENCE [LARGE SCALE GENOMIC DNA]</scope>
    <source>
        <strain evidence="3 4">CY42W</strain>
    </source>
</reference>
<dbReference type="Proteomes" id="UP000642144">
    <property type="component" value="Unassembled WGS sequence"/>
</dbReference>
<dbReference type="Pfam" id="PF17836">
    <property type="entry name" value="PglD_N"/>
    <property type="match status" value="1"/>
</dbReference>
<dbReference type="InterPro" id="IPR011004">
    <property type="entry name" value="Trimer_LpxA-like_sf"/>
</dbReference>
<dbReference type="CDD" id="cd03360">
    <property type="entry name" value="LbH_AT_putative"/>
    <property type="match status" value="1"/>
</dbReference>
<dbReference type="InterPro" id="IPR020019">
    <property type="entry name" value="AcTrfase_PglD-like"/>
</dbReference>
<organism evidence="3 4">
    <name type="scientific">Duganella levis</name>
    <dbReference type="NCBI Taxonomy" id="2692169"/>
    <lineage>
        <taxon>Bacteria</taxon>
        <taxon>Pseudomonadati</taxon>
        <taxon>Pseudomonadota</taxon>
        <taxon>Betaproteobacteria</taxon>
        <taxon>Burkholderiales</taxon>
        <taxon>Oxalobacteraceae</taxon>
        <taxon>Telluria group</taxon>
        <taxon>Duganella</taxon>
    </lineage>
</organism>
<name>A0ABW9W731_9BURK</name>
<accession>A0ABW9W731</accession>
<evidence type="ECO:0000313" key="3">
    <source>
        <dbReference type="EMBL" id="MYN29781.1"/>
    </source>
</evidence>